<gene>
    <name evidence="2" type="ORF">AXF42_Ash021346</name>
</gene>
<feature type="compositionally biased region" description="Polar residues" evidence="1">
    <location>
        <begin position="178"/>
        <end position="196"/>
    </location>
</feature>
<evidence type="ECO:0000256" key="1">
    <source>
        <dbReference type="SAM" id="MobiDB-lite"/>
    </source>
</evidence>
<dbReference type="AlphaFoldDB" id="A0A2H9ZYY9"/>
<feature type="region of interest" description="Disordered" evidence="1">
    <location>
        <begin position="1"/>
        <end position="20"/>
    </location>
</feature>
<feature type="region of interest" description="Disordered" evidence="1">
    <location>
        <begin position="177"/>
        <end position="208"/>
    </location>
</feature>
<evidence type="ECO:0000313" key="2">
    <source>
        <dbReference type="EMBL" id="PKA48486.1"/>
    </source>
</evidence>
<dbReference type="EMBL" id="KZ452383">
    <property type="protein sequence ID" value="PKA48486.1"/>
    <property type="molecule type" value="Genomic_DNA"/>
</dbReference>
<dbReference type="Proteomes" id="UP000236161">
    <property type="component" value="Unassembled WGS sequence"/>
</dbReference>
<proteinExistence type="predicted"/>
<keyword evidence="3" id="KW-1185">Reference proteome</keyword>
<accession>A0A2H9ZYY9</accession>
<sequence>MSLPPEQIAQPAEAEAENPASCSRSSEAEHVTKFIAHGCAGIAETSGTFISGVLDACRSEPTRPKGVAKTLNAAGCIRSSITEHFVPALAAVDQSNLPWENRAVCSSIGGAEAAGIAGTNGSNFKPETGATYTSPTAVSAGISAQNRAKGAGSVCNSSTNEIEGLISSHCKEEDAQLLASSPSQHASLSAHNQGTNLPHPAARGWPHI</sequence>
<reference evidence="2 3" key="1">
    <citation type="journal article" date="2017" name="Nature">
        <title>The Apostasia genome and the evolution of orchids.</title>
        <authorList>
            <person name="Zhang G.Q."/>
            <person name="Liu K.W."/>
            <person name="Li Z."/>
            <person name="Lohaus R."/>
            <person name="Hsiao Y.Y."/>
            <person name="Niu S.C."/>
            <person name="Wang J.Y."/>
            <person name="Lin Y.C."/>
            <person name="Xu Q."/>
            <person name="Chen L.J."/>
            <person name="Yoshida K."/>
            <person name="Fujiwara S."/>
            <person name="Wang Z.W."/>
            <person name="Zhang Y.Q."/>
            <person name="Mitsuda N."/>
            <person name="Wang M."/>
            <person name="Liu G.H."/>
            <person name="Pecoraro L."/>
            <person name="Huang H.X."/>
            <person name="Xiao X.J."/>
            <person name="Lin M."/>
            <person name="Wu X.Y."/>
            <person name="Wu W.L."/>
            <person name="Chen Y.Y."/>
            <person name="Chang S.B."/>
            <person name="Sakamoto S."/>
            <person name="Ohme-Takagi M."/>
            <person name="Yagi M."/>
            <person name="Zeng S.J."/>
            <person name="Shen C.Y."/>
            <person name="Yeh C.M."/>
            <person name="Luo Y.B."/>
            <person name="Tsai W.C."/>
            <person name="Van de Peer Y."/>
            <person name="Liu Z.J."/>
        </authorList>
    </citation>
    <scope>NUCLEOTIDE SEQUENCE [LARGE SCALE GENOMIC DNA]</scope>
    <source>
        <strain evidence="3">cv. Shenzhen</strain>
        <tissue evidence="2">Stem</tissue>
    </source>
</reference>
<name>A0A2H9ZYY9_9ASPA</name>
<evidence type="ECO:0000313" key="3">
    <source>
        <dbReference type="Proteomes" id="UP000236161"/>
    </source>
</evidence>
<organism evidence="2 3">
    <name type="scientific">Apostasia shenzhenica</name>
    <dbReference type="NCBI Taxonomy" id="1088818"/>
    <lineage>
        <taxon>Eukaryota</taxon>
        <taxon>Viridiplantae</taxon>
        <taxon>Streptophyta</taxon>
        <taxon>Embryophyta</taxon>
        <taxon>Tracheophyta</taxon>
        <taxon>Spermatophyta</taxon>
        <taxon>Magnoliopsida</taxon>
        <taxon>Liliopsida</taxon>
        <taxon>Asparagales</taxon>
        <taxon>Orchidaceae</taxon>
        <taxon>Apostasioideae</taxon>
        <taxon>Apostasia</taxon>
    </lineage>
</organism>
<protein>
    <submittedName>
        <fullName evidence="2">Uncharacterized protein</fullName>
    </submittedName>
</protein>